<reference evidence="10 11" key="1">
    <citation type="journal article" date="2017" name="Environ. Sci. Technol.">
        <title>Organohalide Respiration with Chlorinated Ethenes under Low pH Conditions.</title>
        <authorList>
            <person name="Yang Y."/>
            <person name="Capiro N.L."/>
            <person name="Marcet T.F."/>
            <person name="Yan J."/>
            <person name="Pennell K.D."/>
            <person name="Loffler F.E."/>
        </authorList>
    </citation>
    <scope>NUCLEOTIDE SEQUENCE [LARGE SCALE GENOMIC DNA]</scope>
    <source>
        <strain evidence="10 11">ACSDCE</strain>
    </source>
</reference>
<dbReference type="NCBIfam" id="TIGR00287">
    <property type="entry name" value="cas1"/>
    <property type="match status" value="1"/>
</dbReference>
<keyword evidence="4" id="KW-0378">Hydrolase</keyword>
<evidence type="ECO:0000256" key="1">
    <source>
        <dbReference type="ARBA" id="ARBA00022722"/>
    </source>
</evidence>
<dbReference type="GO" id="GO:0003677">
    <property type="term" value="F:DNA binding"/>
    <property type="evidence" value="ECO:0007669"/>
    <property type="project" value="UniProtKB-KW"/>
</dbReference>
<keyword evidence="3 10" id="KW-0255">Endonuclease</keyword>
<keyword evidence="2" id="KW-0479">Metal-binding</keyword>
<dbReference type="InterPro" id="IPR002729">
    <property type="entry name" value="CRISPR-assoc_Cas1"/>
</dbReference>
<evidence type="ECO:0000256" key="4">
    <source>
        <dbReference type="ARBA" id="ARBA00022801"/>
    </source>
</evidence>
<keyword evidence="7" id="KW-0238">DNA-binding</keyword>
<proteinExistence type="predicted"/>
<dbReference type="GO" id="GO:0051607">
    <property type="term" value="P:defense response to virus"/>
    <property type="evidence" value="ECO:0007669"/>
    <property type="project" value="UniProtKB-KW"/>
</dbReference>
<dbReference type="Pfam" id="PF01867">
    <property type="entry name" value="Cas_Cas1"/>
    <property type="match status" value="1"/>
</dbReference>
<keyword evidence="1" id="KW-0540">Nuclease</keyword>
<name>A0A858KAW4_9BACT</name>
<evidence type="ECO:0000256" key="2">
    <source>
        <dbReference type="ARBA" id="ARBA00022723"/>
    </source>
</evidence>
<keyword evidence="8" id="KW-0464">Manganese</keyword>
<organism evidence="10 11">
    <name type="scientific">Sulfurospirillum diekertiae</name>
    <dbReference type="NCBI Taxonomy" id="1854492"/>
    <lineage>
        <taxon>Bacteria</taxon>
        <taxon>Pseudomonadati</taxon>
        <taxon>Campylobacterota</taxon>
        <taxon>Epsilonproteobacteria</taxon>
        <taxon>Campylobacterales</taxon>
        <taxon>Sulfurospirillaceae</taxon>
        <taxon>Sulfurospirillum</taxon>
    </lineage>
</organism>
<dbReference type="PANTHER" id="PTHR34353">
    <property type="entry name" value="CRISPR-ASSOCIATED ENDONUCLEASE CAS1 1"/>
    <property type="match status" value="1"/>
</dbReference>
<dbReference type="PANTHER" id="PTHR34353:SF2">
    <property type="entry name" value="CRISPR-ASSOCIATED ENDONUCLEASE CAS1 1"/>
    <property type="match status" value="1"/>
</dbReference>
<accession>A0A858KAW4</accession>
<dbReference type="CDD" id="cd09634">
    <property type="entry name" value="Cas1_I-II-III"/>
    <property type="match status" value="1"/>
</dbReference>
<gene>
    <name evidence="10" type="primary">cas1</name>
    <name evidence="10" type="ORF">FA584_03050</name>
</gene>
<protein>
    <submittedName>
        <fullName evidence="10">CRISPR-associated endonuclease Cas1</fullName>
    </submittedName>
</protein>
<sequence>MTANANVPILYLTKDSKQFALTLPAMAKNGELKALQYANLSNNLSIAKKLLFDKFTTHKASLEHFDITISIDETLTHLALAQSIEEVMGIEGAFAKRYFAHYFSLFEKSLTKGFRSKNPPLDPINAMLSYIYTLSYYAITAKLYMRGFDPSLSYLHTPLRSHFALSSDLLEPLRASINCFVAELFLKQILHAEDFTCKNGVYLKYDTRRQLWTHLKPFMNSLNPQINRQIVMLKKNLEKNDALL</sequence>
<keyword evidence="6" id="KW-0051">Antiviral defense</keyword>
<dbReference type="AlphaFoldDB" id="A0A858KAW4"/>
<dbReference type="Proteomes" id="UP000502831">
    <property type="component" value="Chromosome"/>
</dbReference>
<dbReference type="EMBL" id="CP039734">
    <property type="protein sequence ID" value="QIR75240.2"/>
    <property type="molecule type" value="Genomic_DNA"/>
</dbReference>
<dbReference type="GO" id="GO:0046872">
    <property type="term" value="F:metal ion binding"/>
    <property type="evidence" value="ECO:0007669"/>
    <property type="project" value="UniProtKB-KW"/>
</dbReference>
<keyword evidence="5" id="KW-0460">Magnesium</keyword>
<evidence type="ECO:0000256" key="9">
    <source>
        <dbReference type="ARBA" id="ARBA00038592"/>
    </source>
</evidence>
<dbReference type="GO" id="GO:0043571">
    <property type="term" value="P:maintenance of CRISPR repeat elements"/>
    <property type="evidence" value="ECO:0007669"/>
    <property type="project" value="InterPro"/>
</dbReference>
<evidence type="ECO:0000256" key="3">
    <source>
        <dbReference type="ARBA" id="ARBA00022759"/>
    </source>
</evidence>
<dbReference type="GO" id="GO:0004519">
    <property type="term" value="F:endonuclease activity"/>
    <property type="evidence" value="ECO:0007669"/>
    <property type="project" value="UniProtKB-KW"/>
</dbReference>
<evidence type="ECO:0000313" key="10">
    <source>
        <dbReference type="EMBL" id="QIR75240.2"/>
    </source>
</evidence>
<evidence type="ECO:0000313" key="11">
    <source>
        <dbReference type="Proteomes" id="UP000502831"/>
    </source>
</evidence>
<evidence type="ECO:0000256" key="7">
    <source>
        <dbReference type="ARBA" id="ARBA00023125"/>
    </source>
</evidence>
<comment type="subunit">
    <text evidence="9">Homodimer, forms a heterotetramer with a Cas2 homodimer.</text>
</comment>
<dbReference type="RefSeq" id="WP_167749318.1">
    <property type="nucleotide sequence ID" value="NZ_CP039734.2"/>
</dbReference>
<evidence type="ECO:0000256" key="8">
    <source>
        <dbReference type="ARBA" id="ARBA00023211"/>
    </source>
</evidence>
<evidence type="ECO:0000256" key="5">
    <source>
        <dbReference type="ARBA" id="ARBA00022842"/>
    </source>
</evidence>
<dbReference type="GO" id="GO:0016787">
    <property type="term" value="F:hydrolase activity"/>
    <property type="evidence" value="ECO:0007669"/>
    <property type="project" value="UniProtKB-KW"/>
</dbReference>
<evidence type="ECO:0000256" key="6">
    <source>
        <dbReference type="ARBA" id="ARBA00023118"/>
    </source>
</evidence>
<dbReference type="Gene3D" id="1.20.120.920">
    <property type="entry name" value="CRISPR-associated endonuclease Cas1, C-terminal domain"/>
    <property type="match status" value="1"/>
</dbReference>
<dbReference type="InterPro" id="IPR042206">
    <property type="entry name" value="CRISPR-assoc_Cas1_C"/>
</dbReference>
<dbReference type="InterPro" id="IPR050646">
    <property type="entry name" value="Cas1"/>
</dbReference>